<dbReference type="PROSITE" id="PS51123">
    <property type="entry name" value="OMPA_2"/>
    <property type="match status" value="1"/>
</dbReference>
<dbReference type="SUPFAM" id="SSF103088">
    <property type="entry name" value="OmpA-like"/>
    <property type="match status" value="1"/>
</dbReference>
<evidence type="ECO:0000256" key="1">
    <source>
        <dbReference type="ARBA" id="ARBA00004442"/>
    </source>
</evidence>
<accession>A0A7C9M231</accession>
<keyword evidence="5" id="KW-0812">Transmembrane</keyword>
<reference evidence="7 8" key="1">
    <citation type="submission" date="2019-12" db="EMBL/GenBank/DDBJ databases">
        <authorList>
            <person name="Xu J."/>
        </authorList>
    </citation>
    <scope>NUCLEOTIDE SEQUENCE [LARGE SCALE GENOMIC DNA]</scope>
    <source>
        <strain evidence="7 8">HX-5-24</strain>
    </source>
</reference>
<dbReference type="InterPro" id="IPR050330">
    <property type="entry name" value="Bact_OuterMem_StrucFunc"/>
</dbReference>
<dbReference type="InterPro" id="IPR036737">
    <property type="entry name" value="OmpA-like_sf"/>
</dbReference>
<dbReference type="InterPro" id="IPR006664">
    <property type="entry name" value="OMP_bac"/>
</dbReference>
<dbReference type="Proteomes" id="UP000479692">
    <property type="component" value="Unassembled WGS sequence"/>
</dbReference>
<organism evidence="7 8">
    <name type="scientific">Noviluteimonas gilva</name>
    <dbReference type="NCBI Taxonomy" id="2682097"/>
    <lineage>
        <taxon>Bacteria</taxon>
        <taxon>Pseudomonadati</taxon>
        <taxon>Pseudomonadota</taxon>
        <taxon>Gammaproteobacteria</taxon>
        <taxon>Lysobacterales</taxon>
        <taxon>Lysobacteraceae</taxon>
        <taxon>Noviluteimonas</taxon>
    </lineage>
</organism>
<keyword evidence="3" id="KW-0998">Cell outer membrane</keyword>
<dbReference type="Pfam" id="PF00691">
    <property type="entry name" value="OmpA"/>
    <property type="match status" value="1"/>
</dbReference>
<dbReference type="CDD" id="cd07185">
    <property type="entry name" value="OmpA_C-like"/>
    <property type="match status" value="1"/>
</dbReference>
<evidence type="ECO:0000256" key="4">
    <source>
        <dbReference type="PROSITE-ProRule" id="PRU00473"/>
    </source>
</evidence>
<feature type="transmembrane region" description="Helical" evidence="5">
    <location>
        <begin position="41"/>
        <end position="59"/>
    </location>
</feature>
<keyword evidence="2 4" id="KW-0472">Membrane</keyword>
<keyword evidence="8" id="KW-1185">Reference proteome</keyword>
<evidence type="ECO:0000256" key="2">
    <source>
        <dbReference type="ARBA" id="ARBA00023136"/>
    </source>
</evidence>
<protein>
    <submittedName>
        <fullName evidence="7">OmpA family protein</fullName>
    </submittedName>
</protein>
<evidence type="ECO:0000313" key="7">
    <source>
        <dbReference type="EMBL" id="MUV14788.1"/>
    </source>
</evidence>
<dbReference type="InterPro" id="IPR006665">
    <property type="entry name" value="OmpA-like"/>
</dbReference>
<comment type="caution">
    <text evidence="7">The sequence shown here is derived from an EMBL/GenBank/DDBJ whole genome shotgun (WGS) entry which is preliminary data.</text>
</comment>
<evidence type="ECO:0000256" key="3">
    <source>
        <dbReference type="ARBA" id="ARBA00023237"/>
    </source>
</evidence>
<sequence>MSRRLAQRVIAGARARRDACASPFVLEGHVMACWKPSKHSFWIAALTTLLAVAPVAFAADGDKSTVKGLITAVAGDTVTVRDGNNVDHTITLTSATEIKKKEGLAAVRFERMQKSALIPGLPVTADLVAQGDQLQATAISFRADDMRTAQQVQAGVAPTSTKVDAMGKRMDDFGKYEAVATAEVMFASGSTAISEKGKSDLMELSKKAKDIQNYAVVMQGFTDSTGDAAANERLSKRRADAVASYLQRQGGLQPGRVTAGDGMGVAADAGSGSNANARKVVVKLVVDKGVNPDAK</sequence>
<dbReference type="EMBL" id="WOXT01000003">
    <property type="protein sequence ID" value="MUV14788.1"/>
    <property type="molecule type" value="Genomic_DNA"/>
</dbReference>
<gene>
    <name evidence="7" type="ORF">GN331_11295</name>
</gene>
<name>A0A7C9M231_9GAMM</name>
<proteinExistence type="predicted"/>
<feature type="domain" description="OmpA-like" evidence="6">
    <location>
        <begin position="173"/>
        <end position="288"/>
    </location>
</feature>
<dbReference type="PRINTS" id="PR01021">
    <property type="entry name" value="OMPADOMAIN"/>
</dbReference>
<dbReference type="Gene3D" id="3.30.1330.60">
    <property type="entry name" value="OmpA-like domain"/>
    <property type="match status" value="1"/>
</dbReference>
<evidence type="ECO:0000313" key="8">
    <source>
        <dbReference type="Proteomes" id="UP000479692"/>
    </source>
</evidence>
<keyword evidence="5" id="KW-1133">Transmembrane helix</keyword>
<dbReference type="GO" id="GO:0009279">
    <property type="term" value="C:cell outer membrane"/>
    <property type="evidence" value="ECO:0007669"/>
    <property type="project" value="UniProtKB-SubCell"/>
</dbReference>
<evidence type="ECO:0000259" key="6">
    <source>
        <dbReference type="PROSITE" id="PS51123"/>
    </source>
</evidence>
<comment type="subcellular location">
    <subcellularLocation>
        <location evidence="1">Cell outer membrane</location>
    </subcellularLocation>
</comment>
<evidence type="ECO:0000256" key="5">
    <source>
        <dbReference type="SAM" id="Phobius"/>
    </source>
</evidence>
<dbReference type="PANTHER" id="PTHR30329:SF21">
    <property type="entry name" value="LIPOPROTEIN YIAD-RELATED"/>
    <property type="match status" value="1"/>
</dbReference>
<dbReference type="AlphaFoldDB" id="A0A7C9M231"/>
<dbReference type="PANTHER" id="PTHR30329">
    <property type="entry name" value="STATOR ELEMENT OF FLAGELLAR MOTOR COMPLEX"/>
    <property type="match status" value="1"/>
</dbReference>